<dbReference type="PANTHER" id="PTHR45843:SF1">
    <property type="entry name" value="PEPTIDYL-PROLYL CIS-TRANS ISOMERASE-LIKE 4"/>
    <property type="match status" value="1"/>
</dbReference>
<keyword evidence="8 10" id="KW-0539">Nucleus</keyword>
<name>Q752C6_EREGS</name>
<dbReference type="Gene3D" id="2.40.100.10">
    <property type="entry name" value="Cyclophilin-like"/>
    <property type="match status" value="1"/>
</dbReference>
<dbReference type="EC" id="5.2.1.8" evidence="10"/>
<dbReference type="RefSeq" id="NP_986197.1">
    <property type="nucleotide sequence ID" value="NM_212333.1"/>
</dbReference>
<reference evidence="13" key="2">
    <citation type="journal article" date="2013" name="G3 (Bethesda)">
        <title>Genomes of Ashbya fungi isolated from insects reveal four mating-type loci, numerous translocations, lack of transposons, and distinct gene duplications.</title>
        <authorList>
            <person name="Dietrich F.S."/>
            <person name="Voegeli S."/>
            <person name="Kuo S."/>
            <person name="Philippsen P."/>
        </authorList>
    </citation>
    <scope>GENOME REANNOTATION</scope>
    <source>
        <strain evidence="13">ATCC 10895 / CBS 109.51 / FGSC 9923 / NRRL Y-1056</strain>
    </source>
</reference>
<comment type="subcellular location">
    <subcellularLocation>
        <location evidence="3 10">Nucleus</location>
    </subcellularLocation>
</comment>
<dbReference type="GO" id="GO:0003755">
    <property type="term" value="F:peptidyl-prolyl cis-trans isomerase activity"/>
    <property type="evidence" value="ECO:0007669"/>
    <property type="project" value="UniProtKB-UniRule"/>
</dbReference>
<protein>
    <recommendedName>
        <fullName evidence="10">Peptidyl-prolyl cis-trans isomerase</fullName>
        <shortName evidence="10">PPIase</shortName>
        <ecNumber evidence="10">5.2.1.8</ecNumber>
    </recommendedName>
</protein>
<dbReference type="OMA" id="DLHTEEC"/>
<dbReference type="InParanoid" id="Q752C6"/>
<keyword evidence="6 10" id="KW-0697">Rotamase</keyword>
<dbReference type="STRING" id="284811.Q752C6"/>
<keyword evidence="7 10" id="KW-0413">Isomerase</keyword>
<feature type="domain" description="RRM" evidence="11">
    <location>
        <begin position="230"/>
        <end position="308"/>
    </location>
</feature>
<keyword evidence="5 9" id="KW-0694">RNA-binding</keyword>
<evidence type="ECO:0000259" key="11">
    <source>
        <dbReference type="PROSITE" id="PS50102"/>
    </source>
</evidence>
<dbReference type="PANTHER" id="PTHR45843">
    <property type="entry name" value="PEPTIDYL-PROLYL CIS-TRANS ISOMERASE-LIKE 4"/>
    <property type="match status" value="1"/>
</dbReference>
<dbReference type="KEGG" id="ago:AGOS_AFR649W"/>
<dbReference type="GO" id="GO:0003723">
    <property type="term" value="F:RNA binding"/>
    <property type="evidence" value="ECO:0007669"/>
    <property type="project" value="UniProtKB-UniRule"/>
</dbReference>
<dbReference type="GO" id="GO:0005634">
    <property type="term" value="C:nucleus"/>
    <property type="evidence" value="ECO:0000318"/>
    <property type="project" value="GO_Central"/>
</dbReference>
<dbReference type="Pfam" id="PF00076">
    <property type="entry name" value="RRM_1"/>
    <property type="match status" value="1"/>
</dbReference>
<dbReference type="Proteomes" id="UP000000591">
    <property type="component" value="Chromosome VI"/>
</dbReference>
<proteinExistence type="inferred from homology"/>
<dbReference type="SUPFAM" id="SSF50891">
    <property type="entry name" value="Cyclophilin-like"/>
    <property type="match status" value="1"/>
</dbReference>
<dbReference type="InterPro" id="IPR035979">
    <property type="entry name" value="RBD_domain_sf"/>
</dbReference>
<dbReference type="Gene3D" id="3.30.70.330">
    <property type="match status" value="1"/>
</dbReference>
<dbReference type="SMART" id="SM00360">
    <property type="entry name" value="RRM"/>
    <property type="match status" value="1"/>
</dbReference>
<dbReference type="EMBL" id="AE016819">
    <property type="protein sequence ID" value="AAS54021.1"/>
    <property type="molecule type" value="Genomic_DNA"/>
</dbReference>
<evidence type="ECO:0000256" key="6">
    <source>
        <dbReference type="ARBA" id="ARBA00023110"/>
    </source>
</evidence>
<dbReference type="InterPro" id="IPR000504">
    <property type="entry name" value="RRM_dom"/>
</dbReference>
<evidence type="ECO:0000313" key="13">
    <source>
        <dbReference type="Proteomes" id="UP000000591"/>
    </source>
</evidence>
<dbReference type="InterPro" id="IPR035542">
    <property type="entry name" value="CRIP"/>
</dbReference>
<dbReference type="CDD" id="cd01921">
    <property type="entry name" value="cyclophilin_RRM"/>
    <property type="match status" value="1"/>
</dbReference>
<evidence type="ECO:0000256" key="10">
    <source>
        <dbReference type="RuleBase" id="RU365081"/>
    </source>
</evidence>
<dbReference type="InterPro" id="IPR012677">
    <property type="entry name" value="Nucleotide-bd_a/b_plait_sf"/>
</dbReference>
<dbReference type="InterPro" id="IPR035538">
    <property type="entry name" value="Cyclophilin_PPIL4"/>
</dbReference>
<evidence type="ECO:0000256" key="9">
    <source>
        <dbReference type="PROSITE-ProRule" id="PRU00176"/>
    </source>
</evidence>
<dbReference type="OrthoDB" id="2083at2759"/>
<dbReference type="HOGENOM" id="CLU_018791_2_0_1"/>
<comment type="catalytic activity">
    <reaction evidence="1 10">
        <text>[protein]-peptidylproline (omega=180) = [protein]-peptidylproline (omega=0)</text>
        <dbReference type="Rhea" id="RHEA:16237"/>
        <dbReference type="Rhea" id="RHEA-COMP:10747"/>
        <dbReference type="Rhea" id="RHEA-COMP:10748"/>
        <dbReference type="ChEBI" id="CHEBI:83833"/>
        <dbReference type="ChEBI" id="CHEBI:83834"/>
        <dbReference type="EC" id="5.2.1.8"/>
    </reaction>
</comment>
<dbReference type="GeneID" id="4622485"/>
<dbReference type="CDD" id="cd12235">
    <property type="entry name" value="RRM_PPIL4"/>
    <property type="match status" value="1"/>
</dbReference>
<dbReference type="PROSITE" id="PS50102">
    <property type="entry name" value="RRM"/>
    <property type="match status" value="1"/>
</dbReference>
<keyword evidence="13" id="KW-1185">Reference proteome</keyword>
<comment type="similarity">
    <text evidence="4 10">Belongs to the cyclophilin-type PPIase family. PPIL4 subfamily.</text>
</comment>
<dbReference type="Pfam" id="PF00160">
    <property type="entry name" value="Pro_isomerase"/>
    <property type="match status" value="1"/>
</dbReference>
<evidence type="ECO:0000256" key="7">
    <source>
        <dbReference type="ARBA" id="ARBA00023235"/>
    </source>
</evidence>
<evidence type="ECO:0000313" key="12">
    <source>
        <dbReference type="EMBL" id="AAS54021.1"/>
    </source>
</evidence>
<organism evidence="12 13">
    <name type="scientific">Eremothecium gossypii (strain ATCC 10895 / CBS 109.51 / FGSC 9923 / NRRL Y-1056)</name>
    <name type="common">Yeast</name>
    <name type="synonym">Ashbya gossypii</name>
    <dbReference type="NCBI Taxonomy" id="284811"/>
    <lineage>
        <taxon>Eukaryota</taxon>
        <taxon>Fungi</taxon>
        <taxon>Dikarya</taxon>
        <taxon>Ascomycota</taxon>
        <taxon>Saccharomycotina</taxon>
        <taxon>Saccharomycetes</taxon>
        <taxon>Saccharomycetales</taxon>
        <taxon>Saccharomycetaceae</taxon>
        <taxon>Eremothecium</taxon>
    </lineage>
</organism>
<evidence type="ECO:0000256" key="3">
    <source>
        <dbReference type="ARBA" id="ARBA00004123"/>
    </source>
</evidence>
<evidence type="ECO:0000256" key="1">
    <source>
        <dbReference type="ARBA" id="ARBA00000971"/>
    </source>
</evidence>
<accession>Q752C6</accession>
<dbReference type="InterPro" id="IPR002130">
    <property type="entry name" value="Cyclophilin-type_PPIase_dom"/>
</dbReference>
<dbReference type="eggNOG" id="KOG0415">
    <property type="taxonomic scope" value="Eukaryota"/>
</dbReference>
<gene>
    <name evidence="12" type="ORF">AGOS_AFR649W</name>
</gene>
<sequence>MSVLLETTIGDLVVDLDYKTCSAESYNFLKLCKTRFYDCQCIYDLHPEGSARLGDPQVGFAFRTDLPVHNTSIEGLRDTRAVTPKLIEASVAAQPAERFGQVAFVLKPGTRLLGSNILLALNPEPRPHINTVRFAQVIDESLAVLQQLSDVPRDLHHLPRTDIRIRRAHILYDPFPDNRPLPVFLPPVTAARVRLPSADKGSPETLTGAKELTLEILGDIRRAGIAPAENVLFVCKLNPLTRAADLATVFAQFGHVNSVEIIRDRDSGRSLGYGFVEFATKAACELAYTKMDGALIDDRRVHVDFSQSLK</sequence>
<dbReference type="SUPFAM" id="SSF54928">
    <property type="entry name" value="RNA-binding domain, RBD"/>
    <property type="match status" value="1"/>
</dbReference>
<comment type="function">
    <text evidence="2 10">PPIases accelerate the folding of proteins. It catalyzes the cis-trans isomerization of proline imidic peptide bonds in oligopeptides.</text>
</comment>
<reference evidence="12 13" key="1">
    <citation type="journal article" date="2004" name="Science">
        <title>The Ashbya gossypii genome as a tool for mapping the ancient Saccharomyces cerevisiae genome.</title>
        <authorList>
            <person name="Dietrich F.S."/>
            <person name="Voegeli S."/>
            <person name="Brachat S."/>
            <person name="Lerch A."/>
            <person name="Gates K."/>
            <person name="Steiner S."/>
            <person name="Mohr C."/>
            <person name="Pohlmann R."/>
            <person name="Luedi P."/>
            <person name="Choi S."/>
            <person name="Wing R.A."/>
            <person name="Flavier A."/>
            <person name="Gaffney T.D."/>
            <person name="Philippsen P."/>
        </authorList>
    </citation>
    <scope>NUCLEOTIDE SEQUENCE [LARGE SCALE GENOMIC DNA]</scope>
    <source>
        <strain evidence="13">ATCC 10895 / CBS 109.51 / FGSC 9923 / NRRL Y-1056</strain>
    </source>
</reference>
<dbReference type="AlphaFoldDB" id="Q752C6"/>
<evidence type="ECO:0000256" key="5">
    <source>
        <dbReference type="ARBA" id="ARBA00022884"/>
    </source>
</evidence>
<evidence type="ECO:0000256" key="2">
    <source>
        <dbReference type="ARBA" id="ARBA00002388"/>
    </source>
</evidence>
<evidence type="ECO:0000256" key="8">
    <source>
        <dbReference type="ARBA" id="ARBA00023242"/>
    </source>
</evidence>
<dbReference type="InterPro" id="IPR029000">
    <property type="entry name" value="Cyclophilin-like_dom_sf"/>
</dbReference>
<evidence type="ECO:0000256" key="4">
    <source>
        <dbReference type="ARBA" id="ARBA00010739"/>
    </source>
</evidence>